<gene>
    <name evidence="1" type="ORF">JOB18_021464</name>
</gene>
<accession>A0AAV6S9R0</accession>
<sequence>MFCSELHVNRELTVKRHECRSDASETFGVTLCAISQQPCELPADALSEVKSAFQYSIRGEQKQEYLTRKNVTQPLTKTDGERKTVITVFASTSEGFQKELLMCFKRAVINLYPQTRSEFSSVALHGRISITLCS</sequence>
<reference evidence="1 2" key="1">
    <citation type="journal article" date="2021" name="Sci. Rep.">
        <title>Chromosome anchoring in Senegalese sole (Solea senegalensis) reveals sex-associated markers and genome rearrangements in flatfish.</title>
        <authorList>
            <person name="Guerrero-Cozar I."/>
            <person name="Gomez-Garrido J."/>
            <person name="Berbel C."/>
            <person name="Martinez-Blanch J.F."/>
            <person name="Alioto T."/>
            <person name="Claros M.G."/>
            <person name="Gagnaire P.A."/>
            <person name="Manchado M."/>
        </authorList>
    </citation>
    <scope>NUCLEOTIDE SEQUENCE [LARGE SCALE GENOMIC DNA]</scope>
    <source>
        <strain evidence="1">Sse05_10M</strain>
    </source>
</reference>
<evidence type="ECO:0000313" key="1">
    <source>
        <dbReference type="EMBL" id="KAG7513964.1"/>
    </source>
</evidence>
<protein>
    <submittedName>
        <fullName evidence="1">Uncharacterized protein</fullName>
    </submittedName>
</protein>
<proteinExistence type="predicted"/>
<keyword evidence="2" id="KW-1185">Reference proteome</keyword>
<dbReference type="EMBL" id="JAGKHQ010000006">
    <property type="protein sequence ID" value="KAG7513964.1"/>
    <property type="molecule type" value="Genomic_DNA"/>
</dbReference>
<dbReference type="Proteomes" id="UP000693946">
    <property type="component" value="Linkage Group LG14"/>
</dbReference>
<organism evidence="1 2">
    <name type="scientific">Solea senegalensis</name>
    <name type="common">Senegalese sole</name>
    <dbReference type="NCBI Taxonomy" id="28829"/>
    <lineage>
        <taxon>Eukaryota</taxon>
        <taxon>Metazoa</taxon>
        <taxon>Chordata</taxon>
        <taxon>Craniata</taxon>
        <taxon>Vertebrata</taxon>
        <taxon>Euteleostomi</taxon>
        <taxon>Actinopterygii</taxon>
        <taxon>Neopterygii</taxon>
        <taxon>Teleostei</taxon>
        <taxon>Neoteleostei</taxon>
        <taxon>Acanthomorphata</taxon>
        <taxon>Carangaria</taxon>
        <taxon>Pleuronectiformes</taxon>
        <taxon>Pleuronectoidei</taxon>
        <taxon>Soleidae</taxon>
        <taxon>Solea</taxon>
    </lineage>
</organism>
<name>A0AAV6S9R0_SOLSE</name>
<evidence type="ECO:0000313" key="2">
    <source>
        <dbReference type="Proteomes" id="UP000693946"/>
    </source>
</evidence>
<dbReference type="AlphaFoldDB" id="A0AAV6S9R0"/>
<comment type="caution">
    <text evidence="1">The sequence shown here is derived from an EMBL/GenBank/DDBJ whole genome shotgun (WGS) entry which is preliminary data.</text>
</comment>